<feature type="non-terminal residue" evidence="1">
    <location>
        <position position="1"/>
    </location>
</feature>
<dbReference type="Proteomes" id="UP001183535">
    <property type="component" value="Unassembled WGS sequence"/>
</dbReference>
<dbReference type="EMBL" id="JAVRES010000211">
    <property type="protein sequence ID" value="MDT0440762.1"/>
    <property type="molecule type" value="Genomic_DNA"/>
</dbReference>
<dbReference type="AlphaFoldDB" id="A0ABD5F147"/>
<proteinExistence type="predicted"/>
<gene>
    <name evidence="1" type="ORF">RM877_39655</name>
</gene>
<dbReference type="Gene3D" id="1.20.1090.10">
    <property type="entry name" value="Dehydroquinate synthase-like - alpha domain"/>
    <property type="match status" value="1"/>
</dbReference>
<keyword evidence="2" id="KW-1185">Reference proteome</keyword>
<accession>A0ABD5F147</accession>
<comment type="caution">
    <text evidence="1">The sequence shown here is derived from an EMBL/GenBank/DDBJ whole genome shotgun (WGS) entry which is preliminary data.</text>
</comment>
<reference evidence="2" key="1">
    <citation type="submission" date="2023-07" db="EMBL/GenBank/DDBJ databases">
        <title>30 novel species of actinomycetes from the DSMZ collection.</title>
        <authorList>
            <person name="Nouioui I."/>
        </authorList>
    </citation>
    <scope>NUCLEOTIDE SEQUENCE [LARGE SCALE GENOMIC DNA]</scope>
    <source>
        <strain evidence="2">DSM 41981</strain>
    </source>
</reference>
<name>A0ABD5F147_9ACTN</name>
<sequence length="47" mass="5054">LLENMKVDKKSRGDLLRFIVLDTLGKPTVLEGPDPAVLLAAYGEVSA</sequence>
<evidence type="ECO:0000313" key="2">
    <source>
        <dbReference type="Proteomes" id="UP001183535"/>
    </source>
</evidence>
<organism evidence="1 2">
    <name type="scientific">Streptomyces doudnae</name>
    <dbReference type="NCBI Taxonomy" id="3075536"/>
    <lineage>
        <taxon>Bacteria</taxon>
        <taxon>Bacillati</taxon>
        <taxon>Actinomycetota</taxon>
        <taxon>Actinomycetes</taxon>
        <taxon>Kitasatosporales</taxon>
        <taxon>Streptomycetaceae</taxon>
        <taxon>Streptomyces</taxon>
    </lineage>
</organism>
<protein>
    <submittedName>
        <fullName evidence="1">3-dehydroquinate synthase</fullName>
    </submittedName>
</protein>
<evidence type="ECO:0000313" key="1">
    <source>
        <dbReference type="EMBL" id="MDT0440762.1"/>
    </source>
</evidence>